<evidence type="ECO:0000256" key="5">
    <source>
        <dbReference type="ARBA" id="ARBA00022801"/>
    </source>
</evidence>
<feature type="compositionally biased region" description="Polar residues" evidence="6">
    <location>
        <begin position="979"/>
        <end position="989"/>
    </location>
</feature>
<feature type="region of interest" description="Disordered" evidence="6">
    <location>
        <begin position="198"/>
        <end position="485"/>
    </location>
</feature>
<dbReference type="InterPro" id="IPR003653">
    <property type="entry name" value="Peptidase_C48_C"/>
</dbReference>
<feature type="compositionally biased region" description="Polar residues" evidence="6">
    <location>
        <begin position="1"/>
        <end position="15"/>
    </location>
</feature>
<evidence type="ECO:0000256" key="2">
    <source>
        <dbReference type="ARBA" id="ARBA00022553"/>
    </source>
</evidence>
<feature type="compositionally biased region" description="Polar residues" evidence="6">
    <location>
        <begin position="466"/>
        <end position="476"/>
    </location>
</feature>
<feature type="compositionally biased region" description="Basic and acidic residues" evidence="6">
    <location>
        <begin position="891"/>
        <end position="906"/>
    </location>
</feature>
<feature type="compositionally biased region" description="Basic residues" evidence="6">
    <location>
        <begin position="1264"/>
        <end position="1273"/>
    </location>
</feature>
<feature type="compositionally biased region" description="Basic and acidic residues" evidence="6">
    <location>
        <begin position="727"/>
        <end position="739"/>
    </location>
</feature>
<dbReference type="OrthoDB" id="442460at2759"/>
<dbReference type="AlphaFoldDB" id="A0A1F5LW08"/>
<dbReference type="InterPro" id="IPR051947">
    <property type="entry name" value="Sentrin-specific_protease"/>
</dbReference>
<feature type="region of interest" description="Disordered" evidence="6">
    <location>
        <begin position="877"/>
        <end position="1006"/>
    </location>
</feature>
<feature type="region of interest" description="Disordered" evidence="6">
    <location>
        <begin position="1"/>
        <end position="36"/>
    </location>
</feature>
<dbReference type="EMBL" id="LXJU01000002">
    <property type="protein sequence ID" value="OGE57340.1"/>
    <property type="molecule type" value="Genomic_DNA"/>
</dbReference>
<feature type="region of interest" description="Disordered" evidence="6">
    <location>
        <begin position="76"/>
        <end position="150"/>
    </location>
</feature>
<feature type="region of interest" description="Disordered" evidence="6">
    <location>
        <begin position="615"/>
        <end position="745"/>
    </location>
</feature>
<feature type="compositionally biased region" description="Polar residues" evidence="6">
    <location>
        <begin position="252"/>
        <end position="264"/>
    </location>
</feature>
<dbReference type="Pfam" id="PF02902">
    <property type="entry name" value="Peptidase_C48"/>
    <property type="match status" value="1"/>
</dbReference>
<accession>A0A1F5LW08</accession>
<evidence type="ECO:0000259" key="7">
    <source>
        <dbReference type="PROSITE" id="PS50600"/>
    </source>
</evidence>
<name>A0A1F5LW08_PENAI</name>
<evidence type="ECO:0000256" key="4">
    <source>
        <dbReference type="ARBA" id="ARBA00022786"/>
    </source>
</evidence>
<feature type="region of interest" description="Disordered" evidence="6">
    <location>
        <begin position="1150"/>
        <end position="1273"/>
    </location>
</feature>
<keyword evidence="4" id="KW-0833">Ubl conjugation pathway</keyword>
<feature type="compositionally biased region" description="Basic and acidic residues" evidence="6">
    <location>
        <begin position="679"/>
        <end position="692"/>
    </location>
</feature>
<feature type="compositionally biased region" description="Basic and acidic residues" evidence="6">
    <location>
        <begin position="265"/>
        <end position="276"/>
    </location>
</feature>
<feature type="domain" description="Ubiquitin-like protease family profile" evidence="7">
    <location>
        <begin position="767"/>
        <end position="1075"/>
    </location>
</feature>
<organism evidence="8 9">
    <name type="scientific">Penicillium arizonense</name>
    <dbReference type="NCBI Taxonomy" id="1835702"/>
    <lineage>
        <taxon>Eukaryota</taxon>
        <taxon>Fungi</taxon>
        <taxon>Dikarya</taxon>
        <taxon>Ascomycota</taxon>
        <taxon>Pezizomycotina</taxon>
        <taxon>Eurotiomycetes</taxon>
        <taxon>Eurotiomycetidae</taxon>
        <taxon>Eurotiales</taxon>
        <taxon>Aspergillaceae</taxon>
        <taxon>Penicillium</taxon>
    </lineage>
</organism>
<feature type="compositionally biased region" description="Basic and acidic residues" evidence="6">
    <location>
        <begin position="1171"/>
        <end position="1190"/>
    </location>
</feature>
<dbReference type="GO" id="GO:0070139">
    <property type="term" value="F:SUMO-specific endopeptidase activity"/>
    <property type="evidence" value="ECO:0007669"/>
    <property type="project" value="TreeGrafter"/>
</dbReference>
<dbReference type="GeneID" id="34571954"/>
<feature type="compositionally biased region" description="Polar residues" evidence="6">
    <location>
        <begin position="348"/>
        <end position="376"/>
    </location>
</feature>
<dbReference type="SUPFAM" id="SSF54001">
    <property type="entry name" value="Cysteine proteinases"/>
    <property type="match status" value="1"/>
</dbReference>
<evidence type="ECO:0000256" key="6">
    <source>
        <dbReference type="SAM" id="MobiDB-lite"/>
    </source>
</evidence>
<keyword evidence="3" id="KW-0645">Protease</keyword>
<protein>
    <recommendedName>
        <fullName evidence="7">Ubiquitin-like protease family profile domain-containing protein</fullName>
    </recommendedName>
</protein>
<comment type="caution">
    <text evidence="8">The sequence shown here is derived from an EMBL/GenBank/DDBJ whole genome shotgun (WGS) entry which is preliminary data.</text>
</comment>
<reference evidence="8 9" key="1">
    <citation type="journal article" date="2016" name="Sci. Rep.">
        <title>Penicillium arizonense, a new, genome sequenced fungal species, reveals a high chemical diversity in secreted metabolites.</title>
        <authorList>
            <person name="Grijseels S."/>
            <person name="Nielsen J.C."/>
            <person name="Randelovic M."/>
            <person name="Nielsen J."/>
            <person name="Nielsen K.F."/>
            <person name="Workman M."/>
            <person name="Frisvad J.C."/>
        </authorList>
    </citation>
    <scope>NUCLEOTIDE SEQUENCE [LARGE SCALE GENOMIC DNA]</scope>
    <source>
        <strain evidence="8 9">CBS 141311</strain>
    </source>
</reference>
<dbReference type="GO" id="GO:0005737">
    <property type="term" value="C:cytoplasm"/>
    <property type="evidence" value="ECO:0007669"/>
    <property type="project" value="TreeGrafter"/>
</dbReference>
<dbReference type="GO" id="GO:0016926">
    <property type="term" value="P:protein desumoylation"/>
    <property type="evidence" value="ECO:0007669"/>
    <property type="project" value="TreeGrafter"/>
</dbReference>
<comment type="similarity">
    <text evidence="1">Belongs to the peptidase C48 family.</text>
</comment>
<dbReference type="PROSITE" id="PS50600">
    <property type="entry name" value="ULP_PROTEASE"/>
    <property type="match status" value="1"/>
</dbReference>
<evidence type="ECO:0000313" key="9">
    <source>
        <dbReference type="Proteomes" id="UP000177622"/>
    </source>
</evidence>
<sequence>MNDPSSWRLNPQALRNSHRPGHDDAACFGPSNGERKKKDNGITQLAWNLCDADCHDPAAVLMPWFESLSDFVTALSPRRQPQDQRSAVQRGPTTTPPPRTRRAQLSRNPFNSGSDDDTYPSEVTAGGDVPPSTHPEALHSYVDTFPSQSGSPIARERLRERNSQPFLALGTWLGQSPQMVNKDKRANSQDRKDEVRLLGGTYTRDAQNGVKITPGQTLPKNKKPGASFGFSPMDHISRSHNGRTSGPVRAQGKSNKQNSTAKQSSHLDDAFEESNRPNKRRRQSDPIDLVNDDMSATDSIRNRSPRTSPLAPSKSKDKYRAMEIDEFRDTENMLSRSPRRARDARGSSRVSQIESFSKIATQQRRSRSDVLNSLSKANGDPDRASRSLLLNGIEGSTKPAGDRSTISSETARRSDPESPDELQGDVTTQPLPKSWATIINYTHARKNEDRVETPRRKRSPTDIRSTDFTGSPQQGPKRTKRSHKNADIRIPLQVSFFRIGPFTKSCTKEETATLHMGPDGLYISGYLLDSGSDIQILFRHVRQVFSGEDPSRKVRIKLSQGSTGAGQILDIEFSTKPQKTALITRLQVANVTVLERDMKWMDKAFARHEKDVAQCGTPSKNTVFDDHTEDPAPVPKVTSTPRRKISDFLQDANGEFGDESLLEEKRDSKPSSKWTDGNIESRNKSEDKKDCPDTDADAGVEIPVRPFKAINDPPERETRSSARRAPKKNDQHDGEDSGKEAAYLKNDTGRDKWKKSLVYPRNGKKKAEVNLDDRDRLLPDEFLNDNLIAFYMRFIQDHLERTNKKAAERIYFFNSYFFATLTNTARGERGVNYGGVEKWTRAVDLFTYDYVVVPINENAHWYVAIICNLPSLALESADPAEPAQPPANSKESPKPHNEVEEIRETPEPEQASEATSDESSKSASKRRSKESETRKSFSFLSIGNKSEDQQSAEDSWPEPDEAPTAPVTKFFTPPPQKLTIDQTRATKSASKPEKKTRKGPRLSPSQTSIITFDSLGIGRSTTVRMLKDYICREATAKRGVEIDTKTIKGMCARQIPLQPNFSDCGLYLLAYLEKFVQNPDDFITKTLQRDMDSHLDFPPLGSGLLRRRLRDFLDELYDEQRQANKYKAEPAQVMADRQPISFLLGPPLAAQEKTEKEEEIPESQLQQQPKKPKDFVTVEVKPRTTRKTEDQESEDSSLDQVEMVPLTRSAPKPATPIKHLKPPKERSARSSPANEEPVIQVPDSQEEHQVPGTPPRTSVERVRRSPRGPSRKG</sequence>
<dbReference type="STRING" id="1835702.A0A1F5LW08"/>
<dbReference type="RefSeq" id="XP_022492767.1">
    <property type="nucleotide sequence ID" value="XM_022627220.1"/>
</dbReference>
<evidence type="ECO:0000313" key="8">
    <source>
        <dbReference type="EMBL" id="OGE57340.1"/>
    </source>
</evidence>
<dbReference type="PANTHER" id="PTHR46896:SF3">
    <property type="entry name" value="FI06413P-RELATED"/>
    <property type="match status" value="1"/>
</dbReference>
<keyword evidence="5" id="KW-0378">Hydrolase</keyword>
<dbReference type="PANTHER" id="PTHR46896">
    <property type="entry name" value="SENTRIN-SPECIFIC PROTEASE"/>
    <property type="match status" value="1"/>
</dbReference>
<dbReference type="InterPro" id="IPR038765">
    <property type="entry name" value="Papain-like_cys_pep_sf"/>
</dbReference>
<keyword evidence="9" id="KW-1185">Reference proteome</keyword>
<dbReference type="GO" id="GO:0006508">
    <property type="term" value="P:proteolysis"/>
    <property type="evidence" value="ECO:0007669"/>
    <property type="project" value="UniProtKB-KW"/>
</dbReference>
<proteinExistence type="inferred from homology"/>
<feature type="compositionally biased region" description="Basic and acidic residues" evidence="6">
    <location>
        <begin position="445"/>
        <end position="465"/>
    </location>
</feature>
<keyword evidence="2" id="KW-0597">Phosphoprotein</keyword>
<feature type="compositionally biased region" description="Basic and acidic residues" evidence="6">
    <location>
        <begin position="314"/>
        <end position="331"/>
    </location>
</feature>
<evidence type="ECO:0000256" key="1">
    <source>
        <dbReference type="ARBA" id="ARBA00005234"/>
    </source>
</evidence>
<gene>
    <name evidence="8" type="ORF">PENARI_c002G01272</name>
</gene>
<dbReference type="Gene3D" id="3.40.395.10">
    <property type="entry name" value="Adenoviral Proteinase, Chain A"/>
    <property type="match status" value="1"/>
</dbReference>
<dbReference type="GO" id="GO:0005634">
    <property type="term" value="C:nucleus"/>
    <property type="evidence" value="ECO:0007669"/>
    <property type="project" value="TreeGrafter"/>
</dbReference>
<evidence type="ECO:0000256" key="3">
    <source>
        <dbReference type="ARBA" id="ARBA00022670"/>
    </source>
</evidence>
<dbReference type="Proteomes" id="UP000177622">
    <property type="component" value="Unassembled WGS sequence"/>
</dbReference>